<keyword evidence="1" id="KW-1133">Transmembrane helix</keyword>
<keyword evidence="1" id="KW-0812">Transmembrane</keyword>
<accession>A0A420XPP3</accession>
<gene>
    <name evidence="2" type="ORF">CLV35_2638</name>
</gene>
<evidence type="ECO:0008006" key="4">
    <source>
        <dbReference type="Google" id="ProtNLM"/>
    </source>
</evidence>
<evidence type="ECO:0000256" key="1">
    <source>
        <dbReference type="SAM" id="Phobius"/>
    </source>
</evidence>
<evidence type="ECO:0000313" key="3">
    <source>
        <dbReference type="Proteomes" id="UP000281955"/>
    </source>
</evidence>
<reference evidence="2 3" key="1">
    <citation type="submission" date="2018-10" db="EMBL/GenBank/DDBJ databases">
        <title>Genomic Encyclopedia of Archaeal and Bacterial Type Strains, Phase II (KMG-II): from individual species to whole genera.</title>
        <authorList>
            <person name="Goeker M."/>
        </authorList>
    </citation>
    <scope>NUCLEOTIDE SEQUENCE [LARGE SCALE GENOMIC DNA]</scope>
    <source>
        <strain evidence="2 3">RP-AC37</strain>
    </source>
</reference>
<feature type="transmembrane region" description="Helical" evidence="1">
    <location>
        <begin position="66"/>
        <end position="88"/>
    </location>
</feature>
<keyword evidence="1" id="KW-0472">Membrane</keyword>
<sequence length="187" mass="20963">MRVVEEARRRLAPYLLTDESLLWSGRPDPHKHFTASDIFLVPFSLLWGGFAIFWMTAALVNGAPVPFALFGVPFVALGLYMIFGRFFYKAKRKRETVYGLTDRRALVALGTGSLSEAPLQRTPVDQRLSRDGLHLTVTFGRSARGWMTGPNYANTGMELFDRGNGPLGFYDVADVHGLQDALRRVPR</sequence>
<dbReference type="EMBL" id="RBWV01000012">
    <property type="protein sequence ID" value="RKS74136.1"/>
    <property type="molecule type" value="Genomic_DNA"/>
</dbReference>
<organism evidence="2 3">
    <name type="scientific">Motilibacter peucedani</name>
    <dbReference type="NCBI Taxonomy" id="598650"/>
    <lineage>
        <taxon>Bacteria</taxon>
        <taxon>Bacillati</taxon>
        <taxon>Actinomycetota</taxon>
        <taxon>Actinomycetes</taxon>
        <taxon>Motilibacterales</taxon>
        <taxon>Motilibacteraceae</taxon>
        <taxon>Motilibacter</taxon>
    </lineage>
</organism>
<dbReference type="InParanoid" id="A0A420XPP3"/>
<proteinExistence type="predicted"/>
<dbReference type="Proteomes" id="UP000281955">
    <property type="component" value="Unassembled WGS sequence"/>
</dbReference>
<name>A0A420XPP3_9ACTN</name>
<evidence type="ECO:0000313" key="2">
    <source>
        <dbReference type="EMBL" id="RKS74136.1"/>
    </source>
</evidence>
<dbReference type="AlphaFoldDB" id="A0A420XPP3"/>
<feature type="transmembrane region" description="Helical" evidence="1">
    <location>
        <begin position="38"/>
        <end position="60"/>
    </location>
</feature>
<keyword evidence="3" id="KW-1185">Reference proteome</keyword>
<comment type="caution">
    <text evidence="2">The sequence shown here is derived from an EMBL/GenBank/DDBJ whole genome shotgun (WGS) entry which is preliminary data.</text>
</comment>
<protein>
    <recommendedName>
        <fullName evidence="4">PH (Pleckstrin Homology) domain-containing protein</fullName>
    </recommendedName>
</protein>